<dbReference type="GO" id="GO:0140673">
    <property type="term" value="P:transcription elongation-coupled chromatin remodeling"/>
    <property type="evidence" value="ECO:0007669"/>
    <property type="project" value="TreeGrafter"/>
</dbReference>
<dbReference type="SUPFAM" id="SSF51735">
    <property type="entry name" value="NAD(P)-binding Rossmann-fold domains"/>
    <property type="match status" value="1"/>
</dbReference>
<dbReference type="AlphaFoldDB" id="A0A8D8BZ17"/>
<proteinExistence type="predicted"/>
<feature type="region of interest" description="Disordered" evidence="1">
    <location>
        <begin position="158"/>
        <end position="216"/>
    </location>
</feature>
<reference evidence="2" key="1">
    <citation type="submission" date="2021-05" db="EMBL/GenBank/DDBJ databases">
        <authorList>
            <person name="Alioto T."/>
            <person name="Alioto T."/>
            <person name="Gomez Garrido J."/>
        </authorList>
    </citation>
    <scope>NUCLEOTIDE SEQUENCE</scope>
</reference>
<dbReference type="Gene3D" id="3.40.50.720">
    <property type="entry name" value="NAD(P)-binding Rossmann-like Domain"/>
    <property type="match status" value="1"/>
</dbReference>
<sequence>MTMPSALETAEPRQRLRVCVCVASTPKTHAISNRTKVAIAAIEDITSSPSPKRKQKLNDSGDVSTLDLEPFSSVRRKVPVSHLLNRLVTVARFANSGNSFVVWNRIATKYHKFQETGAEVAETPLDVIKMTDVTLACLLDPQVAKDLLATVASCRLTSSARSTSSDRRRPGNVAGHQAHKIVSKGGQNPDSRLEELGRGGHADHPGRQREGAPDLL</sequence>
<evidence type="ECO:0000313" key="2">
    <source>
        <dbReference type="EMBL" id="CAG6480591.1"/>
    </source>
</evidence>
<dbReference type="GO" id="GO:0000785">
    <property type="term" value="C:chromatin"/>
    <property type="evidence" value="ECO:0007669"/>
    <property type="project" value="TreeGrafter"/>
</dbReference>
<dbReference type="InterPro" id="IPR051265">
    <property type="entry name" value="HIBADH-related_NP60_sf"/>
</dbReference>
<dbReference type="GO" id="GO:0003677">
    <property type="term" value="F:DNA binding"/>
    <property type="evidence" value="ECO:0007669"/>
    <property type="project" value="TreeGrafter"/>
</dbReference>
<name>A0A8D8BZ17_CULPI</name>
<accession>A0A8D8BZ17</accession>
<dbReference type="InterPro" id="IPR036291">
    <property type="entry name" value="NAD(P)-bd_dom_sf"/>
</dbReference>
<dbReference type="EMBL" id="HBUE01088816">
    <property type="protein sequence ID" value="CAG6480591.1"/>
    <property type="molecule type" value="Transcribed_RNA"/>
</dbReference>
<protein>
    <submittedName>
        <fullName evidence="2">Oxidoreductase GLYR1 homolog</fullName>
    </submittedName>
</protein>
<dbReference type="PANTHER" id="PTHR43580:SF2">
    <property type="entry name" value="CYTOKINE-LIKE NUCLEAR FACTOR N-PAC"/>
    <property type="match status" value="1"/>
</dbReference>
<dbReference type="GO" id="GO:0031491">
    <property type="term" value="F:nucleosome binding"/>
    <property type="evidence" value="ECO:0007669"/>
    <property type="project" value="TreeGrafter"/>
</dbReference>
<feature type="compositionally biased region" description="Basic and acidic residues" evidence="1">
    <location>
        <begin position="191"/>
        <end position="216"/>
    </location>
</feature>
<dbReference type="PANTHER" id="PTHR43580">
    <property type="entry name" value="OXIDOREDUCTASE GLYR1-RELATED"/>
    <property type="match status" value="1"/>
</dbReference>
<evidence type="ECO:0000256" key="1">
    <source>
        <dbReference type="SAM" id="MobiDB-lite"/>
    </source>
</evidence>
<organism evidence="2">
    <name type="scientific">Culex pipiens</name>
    <name type="common">House mosquito</name>
    <dbReference type="NCBI Taxonomy" id="7175"/>
    <lineage>
        <taxon>Eukaryota</taxon>
        <taxon>Metazoa</taxon>
        <taxon>Ecdysozoa</taxon>
        <taxon>Arthropoda</taxon>
        <taxon>Hexapoda</taxon>
        <taxon>Insecta</taxon>
        <taxon>Pterygota</taxon>
        <taxon>Neoptera</taxon>
        <taxon>Endopterygota</taxon>
        <taxon>Diptera</taxon>
        <taxon>Nematocera</taxon>
        <taxon>Culicoidea</taxon>
        <taxon>Culicidae</taxon>
        <taxon>Culicinae</taxon>
        <taxon>Culicini</taxon>
        <taxon>Culex</taxon>
        <taxon>Culex</taxon>
    </lineage>
</organism>